<evidence type="ECO:0000256" key="1">
    <source>
        <dbReference type="SAM" id="MobiDB-lite"/>
    </source>
</evidence>
<sequence>SNPGLISDHSDHSDADDDDPESAAAVHHHHHRIEGSPAHGFNGATAHLPGDPALPTPLHSRRGPDLMAPACGAKEMEVDVEVEQDDEGVVIRPKERKVRFGSPSRK</sequence>
<evidence type="ECO:0000313" key="3">
    <source>
        <dbReference type="Proteomes" id="UP001357485"/>
    </source>
</evidence>
<accession>A0ABR0M352</accession>
<gene>
    <name evidence="2" type="ORF">LTR16_011001</name>
</gene>
<name>A0ABR0M352_9PEZI</name>
<comment type="caution">
    <text evidence="2">The sequence shown here is derived from an EMBL/GenBank/DDBJ whole genome shotgun (WGS) entry which is preliminary data.</text>
</comment>
<keyword evidence="3" id="KW-1185">Reference proteome</keyword>
<organism evidence="2 3">
    <name type="scientific">Cryomyces antarcticus</name>
    <dbReference type="NCBI Taxonomy" id="329879"/>
    <lineage>
        <taxon>Eukaryota</taxon>
        <taxon>Fungi</taxon>
        <taxon>Dikarya</taxon>
        <taxon>Ascomycota</taxon>
        <taxon>Pezizomycotina</taxon>
        <taxon>Dothideomycetes</taxon>
        <taxon>Dothideomycetes incertae sedis</taxon>
        <taxon>Cryomyces</taxon>
    </lineage>
</organism>
<feature type="region of interest" description="Disordered" evidence="1">
    <location>
        <begin position="1"/>
        <end position="68"/>
    </location>
</feature>
<proteinExistence type="predicted"/>
<evidence type="ECO:0000313" key="2">
    <source>
        <dbReference type="EMBL" id="KAK5276569.1"/>
    </source>
</evidence>
<dbReference type="Proteomes" id="UP001357485">
    <property type="component" value="Unassembled WGS sequence"/>
</dbReference>
<feature type="non-terminal residue" evidence="2">
    <location>
        <position position="1"/>
    </location>
</feature>
<reference evidence="2 3" key="1">
    <citation type="submission" date="2023-08" db="EMBL/GenBank/DDBJ databases">
        <title>Black Yeasts Isolated from many extreme environments.</title>
        <authorList>
            <person name="Coleine C."/>
            <person name="Stajich J.E."/>
            <person name="Selbmann L."/>
        </authorList>
    </citation>
    <scope>NUCLEOTIDE SEQUENCE [LARGE SCALE GENOMIC DNA]</scope>
    <source>
        <strain evidence="2 3">CCFEE 536</strain>
    </source>
</reference>
<protein>
    <submittedName>
        <fullName evidence="2">Uncharacterized protein</fullName>
    </submittedName>
</protein>
<dbReference type="EMBL" id="JAVRRA010003295">
    <property type="protein sequence ID" value="KAK5276569.1"/>
    <property type="molecule type" value="Genomic_DNA"/>
</dbReference>